<evidence type="ECO:0000313" key="4">
    <source>
        <dbReference type="Proteomes" id="UP001190336"/>
    </source>
</evidence>
<dbReference type="EMBL" id="OY726394">
    <property type="protein sequence ID" value="CAJ1496506.1"/>
    <property type="molecule type" value="Genomic_DNA"/>
</dbReference>
<proteinExistence type="predicted"/>
<dbReference type="Proteomes" id="UP001190336">
    <property type="component" value="Chromosome"/>
</dbReference>
<dbReference type="InterPro" id="IPR013228">
    <property type="entry name" value="PE-PPE_C"/>
</dbReference>
<evidence type="ECO:0000256" key="1">
    <source>
        <dbReference type="SAM" id="SignalP"/>
    </source>
</evidence>
<feature type="domain" description="PE-PPE" evidence="2">
    <location>
        <begin position="87"/>
        <end position="162"/>
    </location>
</feature>
<dbReference type="RefSeq" id="WP_308476424.1">
    <property type="nucleotide sequence ID" value="NZ_OY726394.1"/>
</dbReference>
<name>A0ABN9N2K2_9MYCO</name>
<dbReference type="Pfam" id="PF08237">
    <property type="entry name" value="PE-PPE"/>
    <property type="match status" value="1"/>
</dbReference>
<reference evidence="3 4" key="1">
    <citation type="submission" date="2023-08" db="EMBL/GenBank/DDBJ databases">
        <authorList>
            <person name="Folkvardsen B D."/>
            <person name="Norman A."/>
        </authorList>
    </citation>
    <scope>NUCLEOTIDE SEQUENCE [LARGE SCALE GENOMIC DNA]</scope>
    <source>
        <strain evidence="3 4">Mu0083</strain>
    </source>
</reference>
<accession>A0ABN9N2K2</accession>
<sequence>MKRIYLGGILGGALCGAALAFAGAANAEAYTFDNSEFLYGSTSALVLGPTGIATPSDNYIRNGIDLYLEPLGYQGSVESSEALTLPNSYDFFESVPGGEQILIDAVLADYEAGEMGCDDGVCSDPLTIFTYSQSSLVASYAQDDLMEAGVPTDALRFVMLGANPEAVPNDLYPTEIFNIDGDVFAANLGESWLNLLFGNTSWADVAYGLGLHNAYFGLTADQIDAATSVTDGLTTINEIPTLTLPELIGALINAFFAV</sequence>
<evidence type="ECO:0000259" key="2">
    <source>
        <dbReference type="Pfam" id="PF08237"/>
    </source>
</evidence>
<evidence type="ECO:0000313" key="3">
    <source>
        <dbReference type="EMBL" id="CAJ1496506.1"/>
    </source>
</evidence>
<gene>
    <name evidence="3" type="ORF">MU0083_001436</name>
</gene>
<organism evidence="3 4">
    <name type="scientific">[Mycobacterium] kokjensenii</name>
    <dbReference type="NCBI Taxonomy" id="3064287"/>
    <lineage>
        <taxon>Bacteria</taxon>
        <taxon>Bacillati</taxon>
        <taxon>Actinomycetota</taxon>
        <taxon>Actinomycetes</taxon>
        <taxon>Mycobacteriales</taxon>
        <taxon>Mycobacteriaceae</taxon>
        <taxon>Mycolicibacter</taxon>
    </lineage>
</organism>
<keyword evidence="4" id="KW-1185">Reference proteome</keyword>
<feature type="chain" id="PRO_5045117172" evidence="1">
    <location>
        <begin position="28"/>
        <end position="258"/>
    </location>
</feature>
<feature type="signal peptide" evidence="1">
    <location>
        <begin position="1"/>
        <end position="27"/>
    </location>
</feature>
<protein>
    <submittedName>
        <fullName evidence="3">PE-PPE domain-containing protein</fullName>
    </submittedName>
</protein>
<keyword evidence="1" id="KW-0732">Signal</keyword>